<dbReference type="AlphaFoldDB" id="A0AAP0KKB0"/>
<feature type="compositionally biased region" description="Basic and acidic residues" evidence="1">
    <location>
        <begin position="1"/>
        <end position="30"/>
    </location>
</feature>
<evidence type="ECO:0000256" key="1">
    <source>
        <dbReference type="SAM" id="MobiDB-lite"/>
    </source>
</evidence>
<comment type="caution">
    <text evidence="2">The sequence shown here is derived from an EMBL/GenBank/DDBJ whole genome shotgun (WGS) entry which is preliminary data.</text>
</comment>
<reference evidence="2 3" key="1">
    <citation type="submission" date="2024-01" db="EMBL/GenBank/DDBJ databases">
        <title>Genome assemblies of Stephania.</title>
        <authorList>
            <person name="Yang L."/>
        </authorList>
    </citation>
    <scope>NUCLEOTIDE SEQUENCE [LARGE SCALE GENOMIC DNA]</scope>
    <source>
        <strain evidence="2">QJT</strain>
        <tissue evidence="2">Leaf</tissue>
    </source>
</reference>
<sequence length="165" mass="19032">MSRERENRDDKDERKKEAERRRRERRARELEDVDVEVDVEGKVDSNSENGGDNGANTTTKKKGKSGRVKVTVRLVDRVIDRCEKFEDSGESYKSVKHKKLRTVYWTGNGTMYRDLPFVLQKCFEMKNGSGKRFDRTDRPGVWSCGGVAYHHRASSDLGIILNNAF</sequence>
<proteinExistence type="predicted"/>
<feature type="region of interest" description="Disordered" evidence="1">
    <location>
        <begin position="1"/>
        <end position="67"/>
    </location>
</feature>
<evidence type="ECO:0000313" key="3">
    <source>
        <dbReference type="Proteomes" id="UP001417504"/>
    </source>
</evidence>
<organism evidence="2 3">
    <name type="scientific">Stephania japonica</name>
    <dbReference type="NCBI Taxonomy" id="461633"/>
    <lineage>
        <taxon>Eukaryota</taxon>
        <taxon>Viridiplantae</taxon>
        <taxon>Streptophyta</taxon>
        <taxon>Embryophyta</taxon>
        <taxon>Tracheophyta</taxon>
        <taxon>Spermatophyta</taxon>
        <taxon>Magnoliopsida</taxon>
        <taxon>Ranunculales</taxon>
        <taxon>Menispermaceae</taxon>
        <taxon>Menispermoideae</taxon>
        <taxon>Cissampelideae</taxon>
        <taxon>Stephania</taxon>
    </lineage>
</organism>
<dbReference type="Proteomes" id="UP001417504">
    <property type="component" value="Unassembled WGS sequence"/>
</dbReference>
<keyword evidence="3" id="KW-1185">Reference proteome</keyword>
<accession>A0AAP0KKB0</accession>
<evidence type="ECO:0000313" key="2">
    <source>
        <dbReference type="EMBL" id="KAK9152897.1"/>
    </source>
</evidence>
<dbReference type="EMBL" id="JBBNAE010000001">
    <property type="protein sequence ID" value="KAK9152897.1"/>
    <property type="molecule type" value="Genomic_DNA"/>
</dbReference>
<name>A0AAP0KKB0_9MAGN</name>
<protein>
    <submittedName>
        <fullName evidence="2">Uncharacterized protein</fullName>
    </submittedName>
</protein>
<gene>
    <name evidence="2" type="ORF">Sjap_000377</name>
</gene>